<dbReference type="InterPro" id="IPR019734">
    <property type="entry name" value="TPR_rpt"/>
</dbReference>
<dbReference type="SUPFAM" id="SSF52540">
    <property type="entry name" value="P-loop containing nucleoside triphosphate hydrolases"/>
    <property type="match status" value="1"/>
</dbReference>
<dbReference type="NCBIfam" id="TIGR01420">
    <property type="entry name" value="pilT_fam"/>
    <property type="match status" value="1"/>
</dbReference>
<dbReference type="GO" id="GO:0016887">
    <property type="term" value="F:ATP hydrolysis activity"/>
    <property type="evidence" value="ECO:0007669"/>
    <property type="project" value="InterPro"/>
</dbReference>
<dbReference type="GO" id="GO:0005524">
    <property type="term" value="F:ATP binding"/>
    <property type="evidence" value="ECO:0007669"/>
    <property type="project" value="InterPro"/>
</dbReference>
<organism evidence="4 5">
    <name type="scientific">Tichowtungia aerotolerans</name>
    <dbReference type="NCBI Taxonomy" id="2697043"/>
    <lineage>
        <taxon>Bacteria</taxon>
        <taxon>Pseudomonadati</taxon>
        <taxon>Kiritimatiellota</taxon>
        <taxon>Tichowtungiia</taxon>
        <taxon>Tichowtungiales</taxon>
        <taxon>Tichowtungiaceae</taxon>
        <taxon>Tichowtungia</taxon>
    </lineage>
</organism>
<reference evidence="4 5" key="1">
    <citation type="submission" date="2020-01" db="EMBL/GenBank/DDBJ databases">
        <title>Ponticoccus aerotolerans gen. nov., sp. nov., an anaerobic bacterium and proposal of Ponticoccusceae fam. nov., Ponticoccusles ord. nov. and Ponticoccuse classis nov. in the phylum Kiritimatiellaeota.</title>
        <authorList>
            <person name="Zhou L.Y."/>
            <person name="Du Z.J."/>
        </authorList>
    </citation>
    <scope>NUCLEOTIDE SEQUENCE [LARGE SCALE GENOMIC DNA]</scope>
    <source>
        <strain evidence="4 5">S-5007</strain>
    </source>
</reference>
<gene>
    <name evidence="4" type="ORF">GT409_11200</name>
</gene>
<dbReference type="PROSITE" id="PS00662">
    <property type="entry name" value="T2SP_E"/>
    <property type="match status" value="1"/>
</dbReference>
<feature type="repeat" description="TPR" evidence="2">
    <location>
        <begin position="420"/>
        <end position="453"/>
    </location>
</feature>
<dbReference type="Gene3D" id="1.25.40.10">
    <property type="entry name" value="Tetratricopeptide repeat domain"/>
    <property type="match status" value="1"/>
</dbReference>
<evidence type="ECO:0000256" key="1">
    <source>
        <dbReference type="ARBA" id="ARBA00006611"/>
    </source>
</evidence>
<dbReference type="InterPro" id="IPR006321">
    <property type="entry name" value="PilT/PilU"/>
</dbReference>
<dbReference type="InterPro" id="IPR027417">
    <property type="entry name" value="P-loop_NTPase"/>
</dbReference>
<dbReference type="KEGG" id="taer:GT409_11200"/>
<sequence length="480" mass="52959">MDKLLEIAIDKGASDLHISSGYSPCIRVDGTMQFLSDYPALISEDNDAILQEIMPERNLREFEQSWDTDFGYEIEDTGRFRVNAFKDSQGTGAVFRTIPTKVPTIEELGLSFAGTLRELCMHTKGLIIVTGPTGSGKSTTLAAMVDLINRTRSEHIITIEDPIEFSHNSKGCLINQREVHRHTRSFSGALRAALREDPDIVLLGEMRDLETTEIALETAETGHLVLATLHTNTATSTVDRIIDKFPSGRQNQIRTLLANTLTAVIAQTLCKRMDGGRAAAAEMLIATSAVRAMIRDEKTHQLPTAIQVGHNVGMRSFTDSLYNLVADGIINPREAYLKAVDKLSIEQKFEEKGITVDKTLAEIPRAEVLSEEISTEDMNSPEFLKEQAWLLATDRNSQARDGGKALEFAQRAIDLSEKDAESLMILAAAQAETGDFREAVDNVKKAIQMAKSERNSEQLSELKAQLVFYKKGQPHPGAVA</sequence>
<dbReference type="InterPro" id="IPR001482">
    <property type="entry name" value="T2SS/T4SS_dom"/>
</dbReference>
<dbReference type="Gene3D" id="3.30.450.90">
    <property type="match status" value="1"/>
</dbReference>
<keyword evidence="5" id="KW-1185">Reference proteome</keyword>
<dbReference type="InterPro" id="IPR050921">
    <property type="entry name" value="T4SS_GSP_E_ATPase"/>
</dbReference>
<evidence type="ECO:0000259" key="3">
    <source>
        <dbReference type="PROSITE" id="PS00662"/>
    </source>
</evidence>
<dbReference type="SUPFAM" id="SSF48452">
    <property type="entry name" value="TPR-like"/>
    <property type="match status" value="1"/>
</dbReference>
<dbReference type="PANTHER" id="PTHR30486:SF6">
    <property type="entry name" value="TYPE IV PILUS RETRACTATION ATPASE PILT"/>
    <property type="match status" value="1"/>
</dbReference>
<proteinExistence type="inferred from homology"/>
<dbReference type="InterPro" id="IPR003593">
    <property type="entry name" value="AAA+_ATPase"/>
</dbReference>
<dbReference type="InterPro" id="IPR011990">
    <property type="entry name" value="TPR-like_helical_dom_sf"/>
</dbReference>
<evidence type="ECO:0000313" key="4">
    <source>
        <dbReference type="EMBL" id="QHI70934.1"/>
    </source>
</evidence>
<evidence type="ECO:0000256" key="2">
    <source>
        <dbReference type="PROSITE-ProRule" id="PRU00339"/>
    </source>
</evidence>
<feature type="domain" description="Bacterial type II secretion system protein E" evidence="3">
    <location>
        <begin position="194"/>
        <end position="208"/>
    </location>
</feature>
<evidence type="ECO:0000313" key="5">
    <source>
        <dbReference type="Proteomes" id="UP000464954"/>
    </source>
</evidence>
<keyword evidence="2" id="KW-0802">TPR repeat</keyword>
<protein>
    <submittedName>
        <fullName evidence="4">PilT/PilU family type 4a pilus ATPase</fullName>
    </submittedName>
</protein>
<dbReference type="CDD" id="cd01131">
    <property type="entry name" value="PilT"/>
    <property type="match status" value="1"/>
</dbReference>
<accession>A0A6P1MED1</accession>
<name>A0A6P1MED1_9BACT</name>
<dbReference type="Gene3D" id="3.40.50.300">
    <property type="entry name" value="P-loop containing nucleotide triphosphate hydrolases"/>
    <property type="match status" value="1"/>
</dbReference>
<comment type="similarity">
    <text evidence="1">Belongs to the GSP E family.</text>
</comment>
<dbReference type="SMART" id="SM00382">
    <property type="entry name" value="AAA"/>
    <property type="match status" value="1"/>
</dbReference>
<dbReference type="AlphaFoldDB" id="A0A6P1MED1"/>
<dbReference type="PROSITE" id="PS50005">
    <property type="entry name" value="TPR"/>
    <property type="match status" value="1"/>
</dbReference>
<dbReference type="Proteomes" id="UP000464954">
    <property type="component" value="Chromosome"/>
</dbReference>
<dbReference type="Pfam" id="PF00437">
    <property type="entry name" value="T2SSE"/>
    <property type="match status" value="1"/>
</dbReference>
<dbReference type="PANTHER" id="PTHR30486">
    <property type="entry name" value="TWITCHING MOTILITY PROTEIN PILT"/>
    <property type="match status" value="1"/>
</dbReference>
<dbReference type="EMBL" id="CP047593">
    <property type="protein sequence ID" value="QHI70934.1"/>
    <property type="molecule type" value="Genomic_DNA"/>
</dbReference>